<dbReference type="GO" id="GO:0019752">
    <property type="term" value="P:carboxylic acid metabolic process"/>
    <property type="evidence" value="ECO:0007669"/>
    <property type="project" value="InterPro"/>
</dbReference>
<proteinExistence type="inferred from homology"/>
<dbReference type="Gene3D" id="3.40.640.10">
    <property type="entry name" value="Type I PLP-dependent aspartate aminotransferase-like (Major domain)"/>
    <property type="match status" value="1"/>
</dbReference>
<dbReference type="PANTHER" id="PTHR45677">
    <property type="entry name" value="GLUTAMATE DECARBOXYLASE-RELATED"/>
    <property type="match status" value="1"/>
</dbReference>
<dbReference type="EMBL" id="AJVK01035098">
    <property type="status" value="NOT_ANNOTATED_CDS"/>
    <property type="molecule type" value="Genomic_DNA"/>
</dbReference>
<comment type="cofactor">
    <cofactor evidence="1 6 7">
        <name>pyridoxal 5'-phosphate</name>
        <dbReference type="ChEBI" id="CHEBI:597326"/>
    </cofactor>
</comment>
<evidence type="ECO:0000256" key="2">
    <source>
        <dbReference type="ARBA" id="ARBA00009533"/>
    </source>
</evidence>
<dbReference type="AlphaFoldDB" id="A0A1B0DJN5"/>
<evidence type="ECO:0000256" key="1">
    <source>
        <dbReference type="ARBA" id="ARBA00001933"/>
    </source>
</evidence>
<accession>A0A1B0DJN5</accession>
<keyword evidence="3" id="KW-0210">Decarboxylase</keyword>
<keyword evidence="5 7" id="KW-0456">Lyase</keyword>
<dbReference type="PANTHER" id="PTHR45677:SF13">
    <property type="entry name" value="LP10922P"/>
    <property type="match status" value="1"/>
</dbReference>
<evidence type="ECO:0000256" key="6">
    <source>
        <dbReference type="PIRSR" id="PIRSR602129-50"/>
    </source>
</evidence>
<dbReference type="EnsemblMetazoa" id="PPAI008459-RA">
    <property type="protein sequence ID" value="PPAI008459-PA"/>
    <property type="gene ID" value="PPAI008459"/>
</dbReference>
<dbReference type="GO" id="GO:0005737">
    <property type="term" value="C:cytoplasm"/>
    <property type="evidence" value="ECO:0007669"/>
    <property type="project" value="TreeGrafter"/>
</dbReference>
<dbReference type="Pfam" id="PF00282">
    <property type="entry name" value="Pyridoxal_deC"/>
    <property type="match status" value="1"/>
</dbReference>
<organism evidence="8 9">
    <name type="scientific">Phlebotomus papatasi</name>
    <name type="common">Sandfly</name>
    <dbReference type="NCBI Taxonomy" id="29031"/>
    <lineage>
        <taxon>Eukaryota</taxon>
        <taxon>Metazoa</taxon>
        <taxon>Ecdysozoa</taxon>
        <taxon>Arthropoda</taxon>
        <taxon>Hexapoda</taxon>
        <taxon>Insecta</taxon>
        <taxon>Pterygota</taxon>
        <taxon>Neoptera</taxon>
        <taxon>Endopterygota</taxon>
        <taxon>Diptera</taxon>
        <taxon>Nematocera</taxon>
        <taxon>Psychodoidea</taxon>
        <taxon>Psychodidae</taxon>
        <taxon>Phlebotomus</taxon>
        <taxon>Phlebotomus</taxon>
    </lineage>
</organism>
<dbReference type="VEuPathDB" id="VectorBase:PPAI008459"/>
<sequence length="103" mass="11217">MCPDALREAIERVKCEGRRPFFVNATAGTTVLGAFDDINKLADVCEETGLWLHLDACLGGTAILSKNHKSLLNGSERLNSLAWNPHKTLGAPLQCSILLVKEK</sequence>
<protein>
    <submittedName>
        <fullName evidence="8">Uncharacterized protein</fullName>
    </submittedName>
</protein>
<feature type="modified residue" description="N6-(pyridoxal phosphate)lysine" evidence="6">
    <location>
        <position position="87"/>
    </location>
</feature>
<name>A0A1B0DJN5_PHLPP</name>
<keyword evidence="9" id="KW-1185">Reference proteome</keyword>
<dbReference type="InterPro" id="IPR015421">
    <property type="entry name" value="PyrdxlP-dep_Trfase_major"/>
</dbReference>
<evidence type="ECO:0000256" key="5">
    <source>
        <dbReference type="ARBA" id="ARBA00023239"/>
    </source>
</evidence>
<dbReference type="SUPFAM" id="SSF53383">
    <property type="entry name" value="PLP-dependent transferases"/>
    <property type="match status" value="1"/>
</dbReference>
<evidence type="ECO:0000313" key="8">
    <source>
        <dbReference type="EnsemblMetazoa" id="PPAI008459-PA"/>
    </source>
</evidence>
<evidence type="ECO:0000313" key="9">
    <source>
        <dbReference type="Proteomes" id="UP000092462"/>
    </source>
</evidence>
<dbReference type="InterPro" id="IPR002129">
    <property type="entry name" value="PyrdxlP-dep_de-COase"/>
</dbReference>
<dbReference type="GO" id="GO:0030170">
    <property type="term" value="F:pyridoxal phosphate binding"/>
    <property type="evidence" value="ECO:0007669"/>
    <property type="project" value="InterPro"/>
</dbReference>
<evidence type="ECO:0000256" key="4">
    <source>
        <dbReference type="ARBA" id="ARBA00022898"/>
    </source>
</evidence>
<reference evidence="8" key="1">
    <citation type="submission" date="2022-08" db="UniProtKB">
        <authorList>
            <consortium name="EnsemblMetazoa"/>
        </authorList>
    </citation>
    <scope>IDENTIFICATION</scope>
    <source>
        <strain evidence="8">Israel</strain>
    </source>
</reference>
<comment type="similarity">
    <text evidence="2 7">Belongs to the group II decarboxylase family.</text>
</comment>
<evidence type="ECO:0000256" key="3">
    <source>
        <dbReference type="ARBA" id="ARBA00022793"/>
    </source>
</evidence>
<dbReference type="GO" id="GO:0016831">
    <property type="term" value="F:carboxy-lyase activity"/>
    <property type="evidence" value="ECO:0007669"/>
    <property type="project" value="UniProtKB-KW"/>
</dbReference>
<dbReference type="Proteomes" id="UP000092462">
    <property type="component" value="Unassembled WGS sequence"/>
</dbReference>
<dbReference type="VEuPathDB" id="VectorBase:PPAPM1_002953"/>
<evidence type="ECO:0000256" key="7">
    <source>
        <dbReference type="RuleBase" id="RU000382"/>
    </source>
</evidence>
<dbReference type="InterPro" id="IPR015424">
    <property type="entry name" value="PyrdxlP-dep_Trfase"/>
</dbReference>
<keyword evidence="4 6" id="KW-0663">Pyridoxal phosphate</keyword>